<feature type="compositionally biased region" description="Basic and acidic residues" evidence="1">
    <location>
        <begin position="1"/>
        <end position="29"/>
    </location>
</feature>
<reference evidence="2 3" key="1">
    <citation type="submission" date="2020-07" db="EMBL/GenBank/DDBJ databases">
        <title>Sequencing the genomes of 1000 actinobacteria strains.</title>
        <authorList>
            <person name="Klenk H.-P."/>
        </authorList>
    </citation>
    <scope>NUCLEOTIDE SEQUENCE [LARGE SCALE GENOMIC DNA]</scope>
    <source>
        <strain evidence="2 3">DSM 40398</strain>
    </source>
</reference>
<evidence type="ECO:0000313" key="2">
    <source>
        <dbReference type="EMBL" id="NYD51059.1"/>
    </source>
</evidence>
<name>A0A7Y9ENP5_9ACTN</name>
<dbReference type="AlphaFoldDB" id="A0A7Y9ENP5"/>
<evidence type="ECO:0000256" key="1">
    <source>
        <dbReference type="SAM" id="MobiDB-lite"/>
    </source>
</evidence>
<feature type="region of interest" description="Disordered" evidence="1">
    <location>
        <begin position="1"/>
        <end position="71"/>
    </location>
</feature>
<comment type="caution">
    <text evidence="2">The sequence shown here is derived from an EMBL/GenBank/DDBJ whole genome shotgun (WGS) entry which is preliminary data.</text>
</comment>
<dbReference type="Proteomes" id="UP000529783">
    <property type="component" value="Unassembled WGS sequence"/>
</dbReference>
<dbReference type="EMBL" id="JACCBA010000001">
    <property type="protein sequence ID" value="NYD51059.1"/>
    <property type="molecule type" value="Genomic_DNA"/>
</dbReference>
<sequence length="71" mass="7920">MTREETGHEPEETDDRRFAPVNERSDARGRTVPGGERTSGTGTPGVRYEHPDTLQPDEEGVEEAEAHDDTR</sequence>
<accession>A0A7Y9ENP5</accession>
<dbReference type="RefSeq" id="WP_179847509.1">
    <property type="nucleotide sequence ID" value="NZ_JACCBA010000001.1"/>
</dbReference>
<proteinExistence type="predicted"/>
<gene>
    <name evidence="2" type="ORF">BJY14_007042</name>
</gene>
<feature type="compositionally biased region" description="Acidic residues" evidence="1">
    <location>
        <begin position="55"/>
        <end position="71"/>
    </location>
</feature>
<keyword evidence="3" id="KW-1185">Reference proteome</keyword>
<evidence type="ECO:0000313" key="3">
    <source>
        <dbReference type="Proteomes" id="UP000529783"/>
    </source>
</evidence>
<protein>
    <submittedName>
        <fullName evidence="2">Uncharacterized protein</fullName>
    </submittedName>
</protein>
<organism evidence="2 3">
    <name type="scientific">Actinomadura luteofluorescens</name>
    <dbReference type="NCBI Taxonomy" id="46163"/>
    <lineage>
        <taxon>Bacteria</taxon>
        <taxon>Bacillati</taxon>
        <taxon>Actinomycetota</taxon>
        <taxon>Actinomycetes</taxon>
        <taxon>Streptosporangiales</taxon>
        <taxon>Thermomonosporaceae</taxon>
        <taxon>Actinomadura</taxon>
    </lineage>
</organism>